<proteinExistence type="predicted"/>
<dbReference type="Pfam" id="PF04892">
    <property type="entry name" value="VanZ"/>
    <property type="match status" value="1"/>
</dbReference>
<reference evidence="3 4" key="1">
    <citation type="submission" date="2021-01" db="EMBL/GenBank/DDBJ databases">
        <title>Genomic Encyclopedia of Type Strains, Phase IV (KMG-IV): sequencing the most valuable type-strain genomes for metagenomic binning, comparative biology and taxonomic classification.</title>
        <authorList>
            <person name="Goeker M."/>
        </authorList>
    </citation>
    <scope>NUCLEOTIDE SEQUENCE [LARGE SCALE GENOMIC DNA]</scope>
    <source>
        <strain evidence="3 4">DSM 28236</strain>
    </source>
</reference>
<evidence type="ECO:0000256" key="1">
    <source>
        <dbReference type="SAM" id="Phobius"/>
    </source>
</evidence>
<protein>
    <submittedName>
        <fullName evidence="3">Glycopeptide antibiotics resistance protein</fullName>
    </submittedName>
</protein>
<gene>
    <name evidence="3" type="ORF">JOD45_003251</name>
</gene>
<feature type="transmembrane region" description="Helical" evidence="1">
    <location>
        <begin position="7"/>
        <end position="28"/>
    </location>
</feature>
<comment type="caution">
    <text evidence="3">The sequence shown here is derived from an EMBL/GenBank/DDBJ whole genome shotgun (WGS) entry which is preliminary data.</text>
</comment>
<keyword evidence="4" id="KW-1185">Reference proteome</keyword>
<evidence type="ECO:0000313" key="4">
    <source>
        <dbReference type="Proteomes" id="UP000808914"/>
    </source>
</evidence>
<keyword evidence="1" id="KW-1133">Transmembrane helix</keyword>
<feature type="transmembrane region" description="Helical" evidence="1">
    <location>
        <begin position="108"/>
        <end position="130"/>
    </location>
</feature>
<dbReference type="EMBL" id="JAFBER010000039">
    <property type="protein sequence ID" value="MBM7647016.1"/>
    <property type="molecule type" value="Genomic_DNA"/>
</dbReference>
<dbReference type="InterPro" id="IPR053150">
    <property type="entry name" value="Teicoplanin_resist-assoc"/>
</dbReference>
<name>A0ABS2Q4G7_9BACL</name>
<feature type="transmembrane region" description="Helical" evidence="1">
    <location>
        <begin position="77"/>
        <end position="96"/>
    </location>
</feature>
<dbReference type="InterPro" id="IPR006976">
    <property type="entry name" value="VanZ-like"/>
</dbReference>
<keyword evidence="1" id="KW-0812">Transmembrane</keyword>
<dbReference type="PANTHER" id="PTHR36834">
    <property type="entry name" value="MEMBRANE PROTEIN-RELATED"/>
    <property type="match status" value="1"/>
</dbReference>
<evidence type="ECO:0000259" key="2">
    <source>
        <dbReference type="Pfam" id="PF04892"/>
    </source>
</evidence>
<dbReference type="Proteomes" id="UP000808914">
    <property type="component" value="Unassembled WGS sequence"/>
</dbReference>
<keyword evidence="1" id="KW-0472">Membrane</keyword>
<accession>A0ABS2Q4G7</accession>
<feature type="transmembrane region" description="Helical" evidence="1">
    <location>
        <begin position="136"/>
        <end position="153"/>
    </location>
</feature>
<sequence length="167" mass="19470">MKKTTRIMLHILFVLYMYALFKIILFKFNSIDISFLWDQLQRNLGNTDYILNRLQSGNFTVFETISNYIQRPSIHNIINIFGNILIFMPFGAFLLLYSKNKGMTLINVLALSLSLSLCLECLQVVFTIGAFDVDDLILNTFGGCMGCIFFKLCHRILKFREWHFLQS</sequence>
<dbReference type="RefSeq" id="WP_205004881.1">
    <property type="nucleotide sequence ID" value="NZ_JBHTNT010000052.1"/>
</dbReference>
<evidence type="ECO:0000313" key="3">
    <source>
        <dbReference type="EMBL" id="MBM7647016.1"/>
    </source>
</evidence>
<organism evidence="3 4">
    <name type="scientific">Scopulibacillus daqui</name>
    <dbReference type="NCBI Taxonomy" id="1469162"/>
    <lineage>
        <taxon>Bacteria</taxon>
        <taxon>Bacillati</taxon>
        <taxon>Bacillota</taxon>
        <taxon>Bacilli</taxon>
        <taxon>Bacillales</taxon>
        <taxon>Sporolactobacillaceae</taxon>
        <taxon>Scopulibacillus</taxon>
    </lineage>
</organism>
<feature type="domain" description="VanZ-like" evidence="2">
    <location>
        <begin position="13"/>
        <end position="153"/>
    </location>
</feature>
<dbReference type="PANTHER" id="PTHR36834:SF1">
    <property type="entry name" value="INTEGRAL MEMBRANE PROTEIN"/>
    <property type="match status" value="1"/>
</dbReference>